<dbReference type="Proteomes" id="UP000254502">
    <property type="component" value="Unassembled WGS sequence"/>
</dbReference>
<dbReference type="AlphaFoldDB" id="A0A380DN39"/>
<protein>
    <submittedName>
        <fullName evidence="1">Restriction enzyme</fullName>
        <ecNumber evidence="1">3.1.21.-</ecNumber>
    </submittedName>
</protein>
<accession>A0A380DN39</accession>
<dbReference type="EC" id="3.1.21.-" evidence="1"/>
<proteinExistence type="predicted"/>
<dbReference type="EMBL" id="UHAQ01000002">
    <property type="protein sequence ID" value="SUK38924.1"/>
    <property type="molecule type" value="Genomic_DNA"/>
</dbReference>
<reference evidence="1 2" key="1">
    <citation type="submission" date="2018-06" db="EMBL/GenBank/DDBJ databases">
        <authorList>
            <consortium name="Pathogen Informatics"/>
            <person name="Doyle S."/>
        </authorList>
    </citation>
    <scope>NUCLEOTIDE SEQUENCE [LARGE SCALE GENOMIC DNA]</scope>
    <source>
        <strain evidence="1 2">NCTC5664</strain>
    </source>
</reference>
<gene>
    <name evidence="1" type="primary">mcrB_2</name>
    <name evidence="1" type="ORF">NCTC5664_00898</name>
</gene>
<keyword evidence="1" id="KW-0378">Hydrolase</keyword>
<organism evidence="1 2">
    <name type="scientific">Staphylococcus aureus</name>
    <dbReference type="NCBI Taxonomy" id="1280"/>
    <lineage>
        <taxon>Bacteria</taxon>
        <taxon>Bacillati</taxon>
        <taxon>Bacillota</taxon>
        <taxon>Bacilli</taxon>
        <taxon>Bacillales</taxon>
        <taxon>Staphylococcaceae</taxon>
        <taxon>Staphylococcus</taxon>
    </lineage>
</organism>
<dbReference type="GO" id="GO:0016787">
    <property type="term" value="F:hydrolase activity"/>
    <property type="evidence" value="ECO:0007669"/>
    <property type="project" value="UniProtKB-KW"/>
</dbReference>
<evidence type="ECO:0000313" key="2">
    <source>
        <dbReference type="Proteomes" id="UP000254502"/>
    </source>
</evidence>
<name>A0A380DN39_STAAU</name>
<evidence type="ECO:0000313" key="1">
    <source>
        <dbReference type="EMBL" id="SUK38924.1"/>
    </source>
</evidence>
<sequence length="39" mass="4563">MLIESDKRDEELILLYSGERFSVPRNIYIVGMMNTADRS</sequence>